<keyword evidence="2" id="KW-1185">Reference proteome</keyword>
<proteinExistence type="predicted"/>
<comment type="caution">
    <text evidence="1">The sequence shown here is derived from an EMBL/GenBank/DDBJ whole genome shotgun (WGS) entry which is preliminary data.</text>
</comment>
<accession>A0A511YL58</accession>
<evidence type="ECO:0000313" key="1">
    <source>
        <dbReference type="EMBL" id="GEN75921.1"/>
    </source>
</evidence>
<organism evidence="1 2">
    <name type="scientific">Chryseobacterium hagamense</name>
    <dbReference type="NCBI Taxonomy" id="395935"/>
    <lineage>
        <taxon>Bacteria</taxon>
        <taxon>Pseudomonadati</taxon>
        <taxon>Bacteroidota</taxon>
        <taxon>Flavobacteriia</taxon>
        <taxon>Flavobacteriales</taxon>
        <taxon>Weeksellaceae</taxon>
        <taxon>Chryseobacterium group</taxon>
        <taxon>Chryseobacterium</taxon>
    </lineage>
</organism>
<gene>
    <name evidence="1" type="ORF">CHA01nite_16610</name>
</gene>
<evidence type="ECO:0000313" key="2">
    <source>
        <dbReference type="Proteomes" id="UP000321863"/>
    </source>
</evidence>
<reference evidence="1 2" key="1">
    <citation type="submission" date="2019-07" db="EMBL/GenBank/DDBJ databases">
        <title>Whole genome shotgun sequence of Chryseobacterium hagamense NBRC 105253.</title>
        <authorList>
            <person name="Hosoyama A."/>
            <person name="Uohara A."/>
            <person name="Ohji S."/>
            <person name="Ichikawa N."/>
        </authorList>
    </citation>
    <scope>NUCLEOTIDE SEQUENCE [LARGE SCALE GENOMIC DNA]</scope>
    <source>
        <strain evidence="1 2">NBRC 105253</strain>
    </source>
</reference>
<dbReference type="Proteomes" id="UP000321863">
    <property type="component" value="Unassembled WGS sequence"/>
</dbReference>
<sequence>MTFNEALRQKKNILKNTSEFTKTLYDYVIIPELEDEGKKYMDELKKASLPFPDDSCKKYSSNARFKIFLLPKTRI</sequence>
<protein>
    <submittedName>
        <fullName evidence="1">Uncharacterized protein</fullName>
    </submittedName>
</protein>
<dbReference type="AlphaFoldDB" id="A0A511YL58"/>
<dbReference type="EMBL" id="BJYJ01000006">
    <property type="protein sequence ID" value="GEN75921.1"/>
    <property type="molecule type" value="Genomic_DNA"/>
</dbReference>
<name>A0A511YL58_9FLAO</name>